<dbReference type="Pfam" id="PF00072">
    <property type="entry name" value="Response_reg"/>
    <property type="match status" value="1"/>
</dbReference>
<comment type="caution">
    <text evidence="4">The sequence shown here is derived from an EMBL/GenBank/DDBJ whole genome shotgun (WGS) entry which is preliminary data.</text>
</comment>
<dbReference type="InterPro" id="IPR011006">
    <property type="entry name" value="CheY-like_superfamily"/>
</dbReference>
<feature type="modified residue" description="4-aspartylphosphate" evidence="2">
    <location>
        <position position="59"/>
    </location>
</feature>
<dbReference type="CDD" id="cd00156">
    <property type="entry name" value="REC"/>
    <property type="match status" value="1"/>
</dbReference>
<evidence type="ECO:0000313" key="5">
    <source>
        <dbReference type="Proteomes" id="UP000225548"/>
    </source>
</evidence>
<dbReference type="PROSITE" id="PS50110">
    <property type="entry name" value="RESPONSE_REGULATORY"/>
    <property type="match status" value="1"/>
</dbReference>
<dbReference type="GO" id="GO:0016791">
    <property type="term" value="F:phosphatase activity"/>
    <property type="evidence" value="ECO:0007669"/>
    <property type="project" value="TreeGrafter"/>
</dbReference>
<gene>
    <name evidence="4" type="ORF">ATL42_1357</name>
</gene>
<dbReference type="InterPro" id="IPR001932">
    <property type="entry name" value="PPM-type_phosphatase-like_dom"/>
</dbReference>
<dbReference type="AlphaFoldDB" id="A0A2A9E5N7"/>
<dbReference type="Proteomes" id="UP000225548">
    <property type="component" value="Unassembled WGS sequence"/>
</dbReference>
<protein>
    <submittedName>
        <fullName evidence="4">Response regulator receiver domain-containing protein</fullName>
    </submittedName>
</protein>
<keyword evidence="2" id="KW-0597">Phosphoprotein</keyword>
<dbReference type="PANTHER" id="PTHR43156">
    <property type="entry name" value="STAGE II SPORULATION PROTEIN E-RELATED"/>
    <property type="match status" value="1"/>
</dbReference>
<dbReference type="InterPro" id="IPR036457">
    <property type="entry name" value="PPM-type-like_dom_sf"/>
</dbReference>
<evidence type="ECO:0000259" key="3">
    <source>
        <dbReference type="PROSITE" id="PS50110"/>
    </source>
</evidence>
<keyword evidence="5" id="KW-1185">Reference proteome</keyword>
<name>A0A2A9E5N7_9MICO</name>
<reference evidence="4 5" key="1">
    <citation type="submission" date="2017-10" db="EMBL/GenBank/DDBJ databases">
        <title>Sequencing the genomes of 1000 actinobacteria strains.</title>
        <authorList>
            <person name="Klenk H.-P."/>
        </authorList>
    </citation>
    <scope>NUCLEOTIDE SEQUENCE [LARGE SCALE GENOMIC DNA]</scope>
    <source>
        <strain evidence="4 5">DSM 18966</strain>
    </source>
</reference>
<dbReference type="Gene3D" id="3.40.50.2300">
    <property type="match status" value="1"/>
</dbReference>
<keyword evidence="1" id="KW-0378">Hydrolase</keyword>
<dbReference type="InterPro" id="IPR052016">
    <property type="entry name" value="Bact_Sigma-Reg"/>
</dbReference>
<evidence type="ECO:0000313" key="4">
    <source>
        <dbReference type="EMBL" id="PFG33480.1"/>
    </source>
</evidence>
<dbReference type="Gene3D" id="3.60.40.10">
    <property type="entry name" value="PPM-type phosphatase domain"/>
    <property type="match status" value="1"/>
</dbReference>
<dbReference type="SMART" id="SM00331">
    <property type="entry name" value="PP2C_SIG"/>
    <property type="match status" value="1"/>
</dbReference>
<evidence type="ECO:0000256" key="1">
    <source>
        <dbReference type="ARBA" id="ARBA00022801"/>
    </source>
</evidence>
<accession>A0A2A9E5N7</accession>
<dbReference type="InterPro" id="IPR001789">
    <property type="entry name" value="Sig_transdc_resp-reg_receiver"/>
</dbReference>
<sequence>MTEIGLARPVRVLLVEDDDGDALLVDELFADADLEVDLVRARTVADALVHLDVDCVLLDLGLPDSEGLSAVERILALPNAPALVVLTGLTGTDMGVTALAAGAQDFLVKHDVDPDTLARSVRYAVQRRLLDVQARTIYRSEIRAVETARLEHALLPTPSVVDPRLAVHVGYLPGGNGLLGGDFYDVVERPDGTVMCIVGDVAGHGPDEAALGATLRTAWRTLVLAELPEEQILPLVERVLTNERARPETFTTLCQVVVAADRASASLYLAGHHSPIMLGETSRAIEAECRGPALGIPVDLAWRAQHVELGEAWWLMLYTDGLLEATLLDQASGADRATATERGAEPRGAARLGLEGLLEAVDAEFRLGTEGFVGRLLHHVRDAHGGRLVDDAAVLLLGWAGPSGDGGGQRSATLADSAEWS</sequence>
<dbReference type="SMART" id="SM00448">
    <property type="entry name" value="REC"/>
    <property type="match status" value="1"/>
</dbReference>
<evidence type="ECO:0000256" key="2">
    <source>
        <dbReference type="PROSITE-ProRule" id="PRU00169"/>
    </source>
</evidence>
<organism evidence="4 5">
    <name type="scientific">Sanguibacter antarcticus</name>
    <dbReference type="NCBI Taxonomy" id="372484"/>
    <lineage>
        <taxon>Bacteria</taxon>
        <taxon>Bacillati</taxon>
        <taxon>Actinomycetota</taxon>
        <taxon>Actinomycetes</taxon>
        <taxon>Micrococcales</taxon>
        <taxon>Sanguibacteraceae</taxon>
        <taxon>Sanguibacter</taxon>
    </lineage>
</organism>
<dbReference type="SUPFAM" id="SSF52172">
    <property type="entry name" value="CheY-like"/>
    <property type="match status" value="1"/>
</dbReference>
<proteinExistence type="predicted"/>
<dbReference type="EMBL" id="PDJG01000001">
    <property type="protein sequence ID" value="PFG33480.1"/>
    <property type="molecule type" value="Genomic_DNA"/>
</dbReference>
<dbReference type="OrthoDB" id="5181538at2"/>
<dbReference type="GO" id="GO:0000160">
    <property type="term" value="P:phosphorelay signal transduction system"/>
    <property type="evidence" value="ECO:0007669"/>
    <property type="project" value="InterPro"/>
</dbReference>
<dbReference type="RefSeq" id="WP_098454685.1">
    <property type="nucleotide sequence ID" value="NZ_PDJG01000001.1"/>
</dbReference>
<feature type="domain" description="Response regulatory" evidence="3">
    <location>
        <begin position="11"/>
        <end position="124"/>
    </location>
</feature>
<dbReference type="Pfam" id="PF07228">
    <property type="entry name" value="SpoIIE"/>
    <property type="match status" value="1"/>
</dbReference>
<dbReference type="PANTHER" id="PTHR43156:SF2">
    <property type="entry name" value="STAGE II SPORULATION PROTEIN E"/>
    <property type="match status" value="1"/>
</dbReference>